<evidence type="ECO:0000256" key="2">
    <source>
        <dbReference type="ARBA" id="ARBA00006706"/>
    </source>
</evidence>
<dbReference type="InterPro" id="IPR000092">
    <property type="entry name" value="Polyprenyl_synt"/>
</dbReference>
<dbReference type="GO" id="GO:0004659">
    <property type="term" value="F:prenyltransferase activity"/>
    <property type="evidence" value="ECO:0007669"/>
    <property type="project" value="InterPro"/>
</dbReference>
<dbReference type="SUPFAM" id="SSF48576">
    <property type="entry name" value="Terpenoid synthases"/>
    <property type="match status" value="1"/>
</dbReference>
<organism evidence="6">
    <name type="scientific">Sorghum bicolor</name>
    <name type="common">Sorghum</name>
    <name type="synonym">Sorghum vulgare</name>
    <dbReference type="NCBI Taxonomy" id="4558"/>
    <lineage>
        <taxon>Eukaryota</taxon>
        <taxon>Viridiplantae</taxon>
        <taxon>Streptophyta</taxon>
        <taxon>Embryophyta</taxon>
        <taxon>Tracheophyta</taxon>
        <taxon>Spermatophyta</taxon>
        <taxon>Magnoliopsida</taxon>
        <taxon>Liliopsida</taxon>
        <taxon>Poales</taxon>
        <taxon>Poaceae</taxon>
        <taxon>PACMAD clade</taxon>
        <taxon>Panicoideae</taxon>
        <taxon>Andropogonodae</taxon>
        <taxon>Andropogoneae</taxon>
        <taxon>Sorghinae</taxon>
        <taxon>Sorghum</taxon>
    </lineage>
</organism>
<evidence type="ECO:0000256" key="1">
    <source>
        <dbReference type="ARBA" id="ARBA00001946"/>
    </source>
</evidence>
<sequence>MVGDIDGRRSTSGMLVFLGAAPIAWQSLKQKIVALSTYEAEYVAAATAACWLRRLLAELIGEEAHPPALMVDNQPAISLAKNPILHNRSKHIDIKFHFLRVCVNGGQIVIEFIETGRQLTDILTKSLGRLPFMELRKMICMDEVIKDFASGEIKQASTLFDCDITLDDYLLKSYYKTASLIAASTRSAAIFSGVSTSICEQMYEYGRNLGLSFQVVDDILDFTQSAEQLGKPAGSDLAKGNLTAPVIFALQDEPELREIIDSEFSETDSLAAAIELVHRSGGIRRAHELAREKGDMAIQNLQCLPRSDFRSTLESMVKYNLERIE</sequence>
<dbReference type="InterPro" id="IPR033749">
    <property type="entry name" value="Polyprenyl_synt_CS"/>
</dbReference>
<keyword evidence="3" id="KW-0479">Metal-binding</keyword>
<reference evidence="6" key="1">
    <citation type="journal article" date="2009" name="Nature">
        <title>The Sorghum bicolor genome and the diversification of grasses.</title>
        <authorList>
            <person name="Paterson A.H."/>
            <person name="Bowers J.E."/>
            <person name="Bruggmann R."/>
            <person name="Dubchak I."/>
            <person name="Grimwood J."/>
            <person name="Gundlach H."/>
            <person name="Haberer G."/>
            <person name="Hellsten U."/>
            <person name="Mitros T."/>
            <person name="Poliakov A."/>
            <person name="Schmutz J."/>
            <person name="Spannagl M."/>
            <person name="Tang H."/>
            <person name="Wang X."/>
            <person name="Wicker T."/>
            <person name="Bharti A.K."/>
            <person name="Chapman J."/>
            <person name="Feltus F.A."/>
            <person name="Gowik U."/>
            <person name="Grigoriev I.V."/>
            <person name="Lyons E."/>
            <person name="Maher C.A."/>
            <person name="Martis M."/>
            <person name="Narechania A."/>
            <person name="Otillar R.P."/>
            <person name="Penning B.W."/>
            <person name="Salamov A.A."/>
            <person name="Wang Y."/>
            <person name="Zhang L."/>
            <person name="Carpita N.C."/>
            <person name="Freeling M."/>
            <person name="Gingle A.R."/>
            <person name="Hash C.T."/>
            <person name="Keller B."/>
            <person name="Klein P."/>
            <person name="Kresovich S."/>
            <person name="McCann M.C."/>
            <person name="Ming R."/>
            <person name="Peterson D.G."/>
            <person name="Mehboob-ur-Rahman"/>
            <person name="Ware D."/>
            <person name="Westhoff P."/>
            <person name="Mayer K.F."/>
            <person name="Messing J."/>
            <person name="Rokhsar D.S."/>
        </authorList>
    </citation>
    <scope>NUCLEOTIDE SEQUENCE [LARGE SCALE GENOMIC DNA]</scope>
</reference>
<dbReference type="ExpressionAtlas" id="C6JRM8">
    <property type="expression patterns" value="baseline and differential"/>
</dbReference>
<dbReference type="EMBL" id="GL002605">
    <property type="protein sequence ID" value="EES20157.1"/>
    <property type="molecule type" value="Genomic_DNA"/>
</dbReference>
<accession>C6JRM8</accession>
<dbReference type="Gene3D" id="1.10.600.10">
    <property type="entry name" value="Farnesyl Diphosphate Synthase"/>
    <property type="match status" value="1"/>
</dbReference>
<dbReference type="PANTHER" id="PTHR12001">
    <property type="entry name" value="GERANYLGERANYL PYROPHOSPHATE SYNTHASE"/>
    <property type="match status" value="1"/>
</dbReference>
<comment type="similarity">
    <text evidence="2 5">Belongs to the FPP/GGPP synthase family.</text>
</comment>
<dbReference type="PANTHER" id="PTHR12001:SF87">
    <property type="entry name" value="SOLANESYL-DIPHOSPHATE SYNTHASE 3, CHLOROPLASTIC-RELATED"/>
    <property type="match status" value="1"/>
</dbReference>
<dbReference type="GO" id="GO:0008299">
    <property type="term" value="P:isoprenoid biosynthetic process"/>
    <property type="evidence" value="ECO:0007669"/>
    <property type="project" value="InterPro"/>
</dbReference>
<keyword evidence="5" id="KW-0808">Transferase</keyword>
<dbReference type="CDD" id="cd09272">
    <property type="entry name" value="RNase_HI_RT_Ty1"/>
    <property type="match status" value="1"/>
</dbReference>
<evidence type="ECO:0000256" key="3">
    <source>
        <dbReference type="ARBA" id="ARBA00022723"/>
    </source>
</evidence>
<keyword evidence="4" id="KW-0460">Magnesium</keyword>
<dbReference type="AlphaFoldDB" id="C6JRM8"/>
<evidence type="ECO:0000256" key="5">
    <source>
        <dbReference type="RuleBase" id="RU004466"/>
    </source>
</evidence>
<dbReference type="PROSITE" id="PS00444">
    <property type="entry name" value="POLYPRENYL_SYNTHASE_2"/>
    <property type="match status" value="1"/>
</dbReference>
<proteinExistence type="inferred from homology"/>
<dbReference type="InterPro" id="IPR008949">
    <property type="entry name" value="Isoprenoid_synthase_dom_sf"/>
</dbReference>
<dbReference type="Pfam" id="PF00348">
    <property type="entry name" value="polyprenyl_synt"/>
    <property type="match status" value="1"/>
</dbReference>
<dbReference type="GO" id="GO:0046872">
    <property type="term" value="F:metal ion binding"/>
    <property type="evidence" value="ECO:0007669"/>
    <property type="project" value="UniProtKB-KW"/>
</dbReference>
<comment type="cofactor">
    <cofactor evidence="1">
        <name>Mg(2+)</name>
        <dbReference type="ChEBI" id="CHEBI:18420"/>
    </cofactor>
</comment>
<evidence type="ECO:0000256" key="4">
    <source>
        <dbReference type="ARBA" id="ARBA00022842"/>
    </source>
</evidence>
<evidence type="ECO:0000313" key="6">
    <source>
        <dbReference type="EMBL" id="EES20157.1"/>
    </source>
</evidence>
<name>C6JRM8_SORBI</name>
<dbReference type="GO" id="GO:1901663">
    <property type="term" value="P:quinone biosynthetic process"/>
    <property type="evidence" value="ECO:0007669"/>
    <property type="project" value="UniProtKB-ARBA"/>
</dbReference>
<gene>
    <name evidence="6" type="primary">Sb0011s005450</name>
    <name evidence="6" type="ORF">SORBIDRAFT_0011s005450</name>
</gene>
<protein>
    <submittedName>
        <fullName evidence="6">Uncharacterized protein</fullName>
    </submittedName>
</protein>
<dbReference type="HOGENOM" id="CLU_856357_0_0_1"/>